<feature type="region of interest" description="Disordered" evidence="1">
    <location>
        <begin position="593"/>
        <end position="656"/>
    </location>
</feature>
<reference evidence="2 3" key="1">
    <citation type="journal article" date="2016" name="Sci. Rep.">
        <title>Insights into Adaptations to a Near-Obligate Nematode Endoparasitic Lifestyle from the Finished Genome of Drechmeria coniospora.</title>
        <authorList>
            <person name="Zhang L."/>
            <person name="Zhou Z."/>
            <person name="Guo Q."/>
            <person name="Fokkens L."/>
            <person name="Miskei M."/>
            <person name="Pocsi I."/>
            <person name="Zhang W."/>
            <person name="Chen M."/>
            <person name="Wang L."/>
            <person name="Sun Y."/>
            <person name="Donzelli B.G."/>
            <person name="Gibson D.M."/>
            <person name="Nelson D.R."/>
            <person name="Luo J.G."/>
            <person name="Rep M."/>
            <person name="Liu H."/>
            <person name="Yang S."/>
            <person name="Wang J."/>
            <person name="Krasnoff S.B."/>
            <person name="Xu Y."/>
            <person name="Molnar I."/>
            <person name="Lin M."/>
        </authorList>
    </citation>
    <scope>NUCLEOTIDE SEQUENCE [LARGE SCALE GENOMIC DNA]</scope>
    <source>
        <strain evidence="2 3">ARSEF 6962</strain>
    </source>
</reference>
<dbReference type="AlphaFoldDB" id="A0A151GWH0"/>
<evidence type="ECO:0008006" key="4">
    <source>
        <dbReference type="Google" id="ProtNLM"/>
    </source>
</evidence>
<dbReference type="RefSeq" id="XP_040660800.1">
    <property type="nucleotide sequence ID" value="XM_040799917.1"/>
</dbReference>
<proteinExistence type="predicted"/>
<feature type="compositionally biased region" description="Basic and acidic residues" evidence="1">
    <location>
        <begin position="384"/>
        <end position="393"/>
    </location>
</feature>
<evidence type="ECO:0000313" key="3">
    <source>
        <dbReference type="Proteomes" id="UP000076580"/>
    </source>
</evidence>
<feature type="region of interest" description="Disordered" evidence="1">
    <location>
        <begin position="221"/>
        <end position="334"/>
    </location>
</feature>
<dbReference type="EMBL" id="LAYC01000001">
    <property type="protein sequence ID" value="KYK61448.1"/>
    <property type="molecule type" value="Genomic_DNA"/>
</dbReference>
<accession>A0A151GWH0</accession>
<feature type="compositionally biased region" description="Basic and acidic residues" evidence="1">
    <location>
        <begin position="289"/>
        <end position="299"/>
    </location>
</feature>
<keyword evidence="3" id="KW-1185">Reference proteome</keyword>
<protein>
    <recommendedName>
        <fullName evidence="4">Eukaryotic translation initiation factor 6</fullName>
    </recommendedName>
</protein>
<feature type="region of interest" description="Disordered" evidence="1">
    <location>
        <begin position="373"/>
        <end position="402"/>
    </location>
</feature>
<dbReference type="STRING" id="98403.A0A151GWH0"/>
<feature type="compositionally biased region" description="Basic and acidic residues" evidence="1">
    <location>
        <begin position="602"/>
        <end position="612"/>
    </location>
</feature>
<dbReference type="Proteomes" id="UP000076580">
    <property type="component" value="Chromosome 01"/>
</dbReference>
<dbReference type="InParanoid" id="A0A151GWH0"/>
<name>A0A151GWH0_DRECN</name>
<sequence>MQPLAASQRDLKLAEISCTSRNKNKRGYLNIYLGANAGCNEMTAAHCRCTYFGAHLVLGILINEEGSQVEVDSLVWWSQVQFQQVRNNKRNQNDLKSGSLPAASQPSAVKQHLLTLDATSASQLHPSRAFRSSRCRFDGYPPILHRPSWSDYAPATWCESRRILDNVRFGVAVTADGRYPCDPLRSACLGRRFTTSTTSTLAKTRTVPTCRCELPHCRRRPLRDMASRSSSGSGSGSGSNHRRSRQPPDDFPPLPAPRISQLRNVYSPPAMQGTSPNHPTARTWSTTARRAERIRRLDEQAPSLDDLDQSMEQSSWLGSSRHGRPRSRDADVQRTSFHERTGFQELDDSLDDANAQLHSLLHVTNRISLTSPLMRTSFTPPPPRRRDFPEDNRRSKRRKIDANRLASSARGFRYGRYGQVEPGQLHMEIVSCDGGMFSNESSFAAENILRNDNSVYCTKGNRCNIVLRHQGATIFTLRELVIKAPCSMNYSHPSVREGMVFVAMNQDDVLSRTAQYQIQYLPPTRDCPCHEFDDGLHPYDRQTISIRHHDDGTISTRARRSFLYRDDGTEDLMPHMPHEFSRNLPDFHVATECSDDEEDDGDVPHMYRRPPDRIGSLPFETADSDSEGAYNPFGSEEFLDASPRHGPTPHHGGDRDRLGISLAEAWDAHASATQEAVRAVGGELLVPHARFFIETKKSKCTIRFDPPVSGRFILLKMWSSRFDTTSNIDIQSIIARGFSGPRYFPSVSLS</sequence>
<evidence type="ECO:0000313" key="2">
    <source>
        <dbReference type="EMBL" id="KYK61448.1"/>
    </source>
</evidence>
<comment type="caution">
    <text evidence="2">The sequence shown here is derived from an EMBL/GenBank/DDBJ whole genome shotgun (WGS) entry which is preliminary data.</text>
</comment>
<organism evidence="2 3">
    <name type="scientific">Drechmeria coniospora</name>
    <name type="common">Nematophagous fungus</name>
    <name type="synonym">Meria coniospora</name>
    <dbReference type="NCBI Taxonomy" id="98403"/>
    <lineage>
        <taxon>Eukaryota</taxon>
        <taxon>Fungi</taxon>
        <taxon>Dikarya</taxon>
        <taxon>Ascomycota</taxon>
        <taxon>Pezizomycotina</taxon>
        <taxon>Sordariomycetes</taxon>
        <taxon>Hypocreomycetidae</taxon>
        <taxon>Hypocreales</taxon>
        <taxon>Ophiocordycipitaceae</taxon>
        <taxon>Drechmeria</taxon>
    </lineage>
</organism>
<evidence type="ECO:0000256" key="1">
    <source>
        <dbReference type="SAM" id="MobiDB-lite"/>
    </source>
</evidence>
<gene>
    <name evidence="2" type="ORF">DCS_02590</name>
</gene>
<dbReference type="GeneID" id="63715233"/>